<dbReference type="EMBL" id="CP099837">
    <property type="protein sequence ID" value="USY23251.1"/>
    <property type="molecule type" value="Genomic_DNA"/>
</dbReference>
<protein>
    <submittedName>
        <fullName evidence="3">Trp biosynthesis-associated membrane protein</fullName>
    </submittedName>
</protein>
<name>A0ABY5DFW9_9ACTN</name>
<evidence type="ECO:0000313" key="3">
    <source>
        <dbReference type="EMBL" id="USY23251.1"/>
    </source>
</evidence>
<keyword evidence="2" id="KW-1133">Transmembrane helix</keyword>
<feature type="transmembrane region" description="Helical" evidence="2">
    <location>
        <begin position="42"/>
        <end position="63"/>
    </location>
</feature>
<accession>A0ABY5DFW9</accession>
<keyword evidence="2" id="KW-0812">Transmembrane</keyword>
<dbReference type="RefSeq" id="WP_254421951.1">
    <property type="nucleotide sequence ID" value="NZ_BAAAJB010000008.1"/>
</dbReference>
<sequence length="222" mass="21934">MLALAAGAALMLAASGRIWATGELSSPGPVAAVPVDITGTDLTGALSGLGWAGLAGIAGLYAARSWPRRVVGLLIAVCGVFALTSLWSATRPGVLADAVLALATDTAGAAQSAGAPELHALGPAMGAVGAALLILTGLIAVVRAPAWPGMGSRYDRDAAPRPRQAQTPADLWKSLDAGEDPTLGAPDDGTPAATAPAARTETGDDTEPAPLAEGPAQPKESH</sequence>
<evidence type="ECO:0000313" key="4">
    <source>
        <dbReference type="Proteomes" id="UP001055940"/>
    </source>
</evidence>
<evidence type="ECO:0000256" key="2">
    <source>
        <dbReference type="SAM" id="Phobius"/>
    </source>
</evidence>
<feature type="compositionally biased region" description="Low complexity" evidence="1">
    <location>
        <begin position="161"/>
        <end position="170"/>
    </location>
</feature>
<organism evidence="3 4">
    <name type="scientific">Nocardiopsis exhalans</name>
    <dbReference type="NCBI Taxonomy" id="163604"/>
    <lineage>
        <taxon>Bacteria</taxon>
        <taxon>Bacillati</taxon>
        <taxon>Actinomycetota</taxon>
        <taxon>Actinomycetes</taxon>
        <taxon>Streptosporangiales</taxon>
        <taxon>Nocardiopsidaceae</taxon>
        <taxon>Nocardiopsis</taxon>
    </lineage>
</organism>
<proteinExistence type="predicted"/>
<keyword evidence="2" id="KW-0472">Membrane</keyword>
<feature type="region of interest" description="Disordered" evidence="1">
    <location>
        <begin position="151"/>
        <end position="222"/>
    </location>
</feature>
<gene>
    <name evidence="3" type="ORF">NE857_11765</name>
</gene>
<reference evidence="3" key="1">
    <citation type="submission" date="2022-06" db="EMBL/GenBank/DDBJ databases">
        <authorList>
            <person name="Ping M."/>
        </authorList>
    </citation>
    <scope>NUCLEOTIDE SEQUENCE</scope>
    <source>
        <strain evidence="3">JCM11759T</strain>
    </source>
</reference>
<evidence type="ECO:0000256" key="1">
    <source>
        <dbReference type="SAM" id="MobiDB-lite"/>
    </source>
</evidence>
<dbReference type="Pfam" id="PF09534">
    <property type="entry name" value="Trp_oprn_chp"/>
    <property type="match status" value="1"/>
</dbReference>
<keyword evidence="4" id="KW-1185">Reference proteome</keyword>
<feature type="compositionally biased region" description="Low complexity" evidence="1">
    <location>
        <begin position="184"/>
        <end position="198"/>
    </location>
</feature>
<feature type="transmembrane region" description="Helical" evidence="2">
    <location>
        <begin position="70"/>
        <end position="89"/>
    </location>
</feature>
<dbReference type="Proteomes" id="UP001055940">
    <property type="component" value="Chromosome"/>
</dbReference>
<dbReference type="InterPro" id="IPR019051">
    <property type="entry name" value="Trp_biosyn_TM_oprn/chp"/>
</dbReference>
<feature type="transmembrane region" description="Helical" evidence="2">
    <location>
        <begin position="124"/>
        <end position="146"/>
    </location>
</feature>